<dbReference type="OrthoDB" id="9992149at2"/>
<sequence>MQVQEGKAPSGGVKETNRLQILQGATQDGNIKVTFDDGKIFKEINIAVNQGNSANDVLGKLLTPYYEALKNNYDITMGGDSLFAIEPSPAADKDIQITLEDLDGTGVVGSGYEWRAGEAGTGGAAEVNELEITQSPYPASTLEVKFTNGSVNETATVTLNGTEGPSDVANAIAAAFKDLNDGNGIFRVSVSVSGSSVLFTSTYEVADTDVRITISKK</sequence>
<organism evidence="2 3">
    <name type="scientific">Brevibacillus reuszeri</name>
    <dbReference type="NCBI Taxonomy" id="54915"/>
    <lineage>
        <taxon>Bacteria</taxon>
        <taxon>Bacillati</taxon>
        <taxon>Bacillota</taxon>
        <taxon>Bacilli</taxon>
        <taxon>Bacillales</taxon>
        <taxon>Paenibacillaceae</taxon>
        <taxon>Brevibacillus</taxon>
    </lineage>
</organism>
<evidence type="ECO:0000313" key="2">
    <source>
        <dbReference type="EMBL" id="KNB71868.1"/>
    </source>
</evidence>
<dbReference type="EMBL" id="BJON01000005">
    <property type="protein sequence ID" value="GED67551.1"/>
    <property type="molecule type" value="Genomic_DNA"/>
</dbReference>
<comment type="caution">
    <text evidence="2">The sequence shown here is derived from an EMBL/GenBank/DDBJ whole genome shotgun (WGS) entry which is preliminary data.</text>
</comment>
<keyword evidence="4" id="KW-1185">Reference proteome</keyword>
<dbReference type="Proteomes" id="UP000036834">
    <property type="component" value="Unassembled WGS sequence"/>
</dbReference>
<proteinExistence type="predicted"/>
<evidence type="ECO:0000313" key="1">
    <source>
        <dbReference type="EMBL" id="GED67551.1"/>
    </source>
</evidence>
<gene>
    <name evidence="2" type="ORF">ADS79_24300</name>
    <name evidence="1" type="ORF">BRE01_12530</name>
</gene>
<evidence type="ECO:0000313" key="4">
    <source>
        <dbReference type="Proteomes" id="UP000319578"/>
    </source>
</evidence>
<dbReference type="EMBL" id="LGIQ01000009">
    <property type="protein sequence ID" value="KNB71868.1"/>
    <property type="molecule type" value="Genomic_DNA"/>
</dbReference>
<dbReference type="RefSeq" id="WP_049740910.1">
    <property type="nucleotide sequence ID" value="NZ_BJON01000005.1"/>
</dbReference>
<accession>A0A0K9YT42</accession>
<reference evidence="3" key="1">
    <citation type="submission" date="2015-07" db="EMBL/GenBank/DDBJ databases">
        <title>Genome sequencing project for genomic taxonomy and phylogenomics of Bacillus-like bacteria.</title>
        <authorList>
            <person name="Liu B."/>
            <person name="Wang J."/>
            <person name="Zhu Y."/>
            <person name="Liu G."/>
            <person name="Chen Q."/>
            <person name="Chen Z."/>
            <person name="Lan J."/>
            <person name="Che J."/>
            <person name="Ge C."/>
            <person name="Shi H."/>
            <person name="Pan Z."/>
            <person name="Liu X."/>
        </authorList>
    </citation>
    <scope>NUCLEOTIDE SEQUENCE [LARGE SCALE GENOMIC DNA]</scope>
    <source>
        <strain evidence="3">DSM 9887</strain>
    </source>
</reference>
<dbReference type="PATRIC" id="fig|54915.3.peg.4002"/>
<dbReference type="Proteomes" id="UP000319578">
    <property type="component" value="Unassembled WGS sequence"/>
</dbReference>
<evidence type="ECO:0000313" key="3">
    <source>
        <dbReference type="Proteomes" id="UP000036834"/>
    </source>
</evidence>
<reference evidence="2" key="2">
    <citation type="submission" date="2015-07" db="EMBL/GenBank/DDBJ databases">
        <title>MeaNS - Measles Nucleotide Surveillance Program.</title>
        <authorList>
            <person name="Tran T."/>
            <person name="Druce J."/>
        </authorList>
    </citation>
    <scope>NUCLEOTIDE SEQUENCE</scope>
    <source>
        <strain evidence="2">DSM 9887</strain>
    </source>
</reference>
<protein>
    <submittedName>
        <fullName evidence="2">Uncharacterized protein</fullName>
    </submittedName>
</protein>
<dbReference type="AlphaFoldDB" id="A0A0K9YT42"/>
<reference evidence="1 4" key="3">
    <citation type="submission" date="2019-06" db="EMBL/GenBank/DDBJ databases">
        <title>Whole genome shotgun sequence of Brevibacillus reuszeri NBRC 15719.</title>
        <authorList>
            <person name="Hosoyama A."/>
            <person name="Uohara A."/>
            <person name="Ohji S."/>
            <person name="Ichikawa N."/>
        </authorList>
    </citation>
    <scope>NUCLEOTIDE SEQUENCE [LARGE SCALE GENOMIC DNA]</scope>
    <source>
        <strain evidence="1 4">NBRC 15719</strain>
    </source>
</reference>
<name>A0A0K9YT42_9BACL</name>